<dbReference type="OrthoDB" id="437415at2759"/>
<protein>
    <submittedName>
        <fullName evidence="4">Peridinin-chlorophyll a-binding protein, chloroplastic</fullName>
    </submittedName>
</protein>
<reference evidence="4 5" key="2">
    <citation type="submission" date="2024-05" db="EMBL/GenBank/DDBJ databases">
        <authorList>
            <person name="Chen Y."/>
            <person name="Shah S."/>
            <person name="Dougan E. K."/>
            <person name="Thang M."/>
            <person name="Chan C."/>
        </authorList>
    </citation>
    <scope>NUCLEOTIDE SEQUENCE [LARGE SCALE GENOMIC DNA]</scope>
</reference>
<feature type="transmembrane region" description="Helical" evidence="2">
    <location>
        <begin position="182"/>
        <end position="203"/>
    </location>
</feature>
<feature type="compositionally biased region" description="Low complexity" evidence="1">
    <location>
        <begin position="1"/>
        <end position="12"/>
    </location>
</feature>
<sequence>MAVPAPSKASVPSPAPKPPKPGIDIFTQIWPRKKRKGRKRRGHNPPARYGLLRNFFAYIPKWLASLQYRLVMMVDSLSHTVLFVLVLAELLGLDILSGRSRSVLARPLGSARRLLSLAYDSSLGIVQLLLTAPRLFFAFPNDDVMVILRRVAILQCCLGSSLHYSSVVRWKTRSCEYRVPPLLILVAYFLLPWTTLCGFLLLVRPGDHKVGSVTMDLLVLAAFAALRVGLFGRYGRPRMPRAPQPWWMRLVDAAVLGSIMLFLELGLLRNAWIERRKNWKYVFAGLLLALPVPFWRYLLRFFREERDGVKKAKGALKADRADRVTREDVRADIYGKLRPGVPIGADIPSDVPEKLRARRVFQGAKAGREAAPAVPKLPVLGLQASPTRSKAGSDG</sequence>
<feature type="transmembrane region" description="Helical" evidence="2">
    <location>
        <begin position="215"/>
        <end position="234"/>
    </location>
</feature>
<dbReference type="Proteomes" id="UP001152797">
    <property type="component" value="Unassembled WGS sequence"/>
</dbReference>
<gene>
    <name evidence="3" type="ORF">C1SCF055_LOCUS20179</name>
</gene>
<evidence type="ECO:0000313" key="3">
    <source>
        <dbReference type="EMBL" id="CAI3993426.1"/>
    </source>
</evidence>
<dbReference type="AlphaFoldDB" id="A0A9P1FZ25"/>
<organism evidence="3">
    <name type="scientific">Cladocopium goreaui</name>
    <dbReference type="NCBI Taxonomy" id="2562237"/>
    <lineage>
        <taxon>Eukaryota</taxon>
        <taxon>Sar</taxon>
        <taxon>Alveolata</taxon>
        <taxon>Dinophyceae</taxon>
        <taxon>Suessiales</taxon>
        <taxon>Symbiodiniaceae</taxon>
        <taxon>Cladocopium</taxon>
    </lineage>
</organism>
<comment type="caution">
    <text evidence="3">The sequence shown here is derived from an EMBL/GenBank/DDBJ whole genome shotgun (WGS) entry which is preliminary data.</text>
</comment>
<dbReference type="EMBL" id="CAMXCT030001831">
    <property type="protein sequence ID" value="CAL4780738.1"/>
    <property type="molecule type" value="Genomic_DNA"/>
</dbReference>
<evidence type="ECO:0000313" key="4">
    <source>
        <dbReference type="EMBL" id="CAL4780738.1"/>
    </source>
</evidence>
<reference evidence="3" key="1">
    <citation type="submission" date="2022-10" db="EMBL/GenBank/DDBJ databases">
        <authorList>
            <person name="Chen Y."/>
            <person name="Dougan E. K."/>
            <person name="Chan C."/>
            <person name="Rhodes N."/>
            <person name="Thang M."/>
        </authorList>
    </citation>
    <scope>NUCLEOTIDE SEQUENCE</scope>
</reference>
<keyword evidence="5" id="KW-1185">Reference proteome</keyword>
<accession>A0A9P1FZ25</accession>
<keyword evidence="2" id="KW-0472">Membrane</keyword>
<feature type="region of interest" description="Disordered" evidence="1">
    <location>
        <begin position="1"/>
        <end position="23"/>
    </location>
</feature>
<evidence type="ECO:0000313" key="5">
    <source>
        <dbReference type="Proteomes" id="UP001152797"/>
    </source>
</evidence>
<dbReference type="EMBL" id="CAMXCT010001831">
    <property type="protein sequence ID" value="CAI3993426.1"/>
    <property type="molecule type" value="Genomic_DNA"/>
</dbReference>
<keyword evidence="2" id="KW-1133">Transmembrane helix</keyword>
<feature type="transmembrane region" description="Helical" evidence="2">
    <location>
        <begin position="117"/>
        <end position="139"/>
    </location>
</feature>
<dbReference type="EMBL" id="CAMXCT020001831">
    <property type="protein sequence ID" value="CAL1146801.1"/>
    <property type="molecule type" value="Genomic_DNA"/>
</dbReference>
<feature type="transmembrane region" description="Helical" evidence="2">
    <location>
        <begin position="76"/>
        <end position="96"/>
    </location>
</feature>
<evidence type="ECO:0000256" key="1">
    <source>
        <dbReference type="SAM" id="MobiDB-lite"/>
    </source>
</evidence>
<keyword evidence="2" id="KW-0812">Transmembrane</keyword>
<feature type="transmembrane region" description="Helical" evidence="2">
    <location>
        <begin position="246"/>
        <end position="267"/>
    </location>
</feature>
<feature type="transmembrane region" description="Helical" evidence="2">
    <location>
        <begin position="279"/>
        <end position="299"/>
    </location>
</feature>
<proteinExistence type="predicted"/>
<evidence type="ECO:0000256" key="2">
    <source>
        <dbReference type="SAM" id="Phobius"/>
    </source>
</evidence>
<name>A0A9P1FZ25_9DINO</name>